<accession>A0A2T9Z739</accession>
<evidence type="ECO:0000313" key="2">
    <source>
        <dbReference type="EMBL" id="PVV00421.1"/>
    </source>
</evidence>
<dbReference type="OrthoDB" id="2400069at2759"/>
<feature type="region of interest" description="Disordered" evidence="1">
    <location>
        <begin position="226"/>
        <end position="247"/>
    </location>
</feature>
<name>A0A2T9Z739_9FUNG</name>
<dbReference type="Proteomes" id="UP000245609">
    <property type="component" value="Unassembled WGS sequence"/>
</dbReference>
<evidence type="ECO:0000256" key="1">
    <source>
        <dbReference type="SAM" id="MobiDB-lite"/>
    </source>
</evidence>
<evidence type="ECO:0000313" key="3">
    <source>
        <dbReference type="Proteomes" id="UP000245609"/>
    </source>
</evidence>
<sequence length="247" mass="27785">MLSTRSLIQQVVQKVRQEKAHCKFGDSMVEVGKMVSRSDPNVNNEADTDTLSRSHPRYTKWKVAYDITPITGYLKNLGENSNLSPEQLTQKPCWLMAMCGFMRPSNTGRVGDIKTPVTDSYVRFAVFSPKEKRGGSTVEKVCHIHMHSVEYLFRVKAYLEYKKPLSREIPCRGLGAYIVYILILLLTKVSRSVTENLRSRIISNDSESQTAISGLGRRVGQLDAGQTENAEYQGTKPDQSPHVRLAS</sequence>
<dbReference type="AlphaFoldDB" id="A0A2T9Z739"/>
<reference evidence="2 3" key="1">
    <citation type="journal article" date="2018" name="MBio">
        <title>Comparative Genomics Reveals the Core Gene Toolbox for the Fungus-Insect Symbiosis.</title>
        <authorList>
            <person name="Wang Y."/>
            <person name="Stata M."/>
            <person name="Wang W."/>
            <person name="Stajich J.E."/>
            <person name="White M.M."/>
            <person name="Moncalvo J.M."/>
        </authorList>
    </citation>
    <scope>NUCLEOTIDE SEQUENCE [LARGE SCALE GENOMIC DNA]</scope>
    <source>
        <strain evidence="2 3">SC-DP-2</strain>
    </source>
</reference>
<comment type="caution">
    <text evidence="2">The sequence shown here is derived from an EMBL/GenBank/DDBJ whole genome shotgun (WGS) entry which is preliminary data.</text>
</comment>
<dbReference type="EMBL" id="MBFS01002001">
    <property type="protein sequence ID" value="PVV00421.1"/>
    <property type="molecule type" value="Genomic_DNA"/>
</dbReference>
<proteinExistence type="predicted"/>
<feature type="compositionally biased region" description="Polar residues" evidence="1">
    <location>
        <begin position="226"/>
        <end position="238"/>
    </location>
</feature>
<organism evidence="2 3">
    <name type="scientific">Smittium megazygosporum</name>
    <dbReference type="NCBI Taxonomy" id="133381"/>
    <lineage>
        <taxon>Eukaryota</taxon>
        <taxon>Fungi</taxon>
        <taxon>Fungi incertae sedis</taxon>
        <taxon>Zoopagomycota</taxon>
        <taxon>Kickxellomycotina</taxon>
        <taxon>Harpellomycetes</taxon>
        <taxon>Harpellales</taxon>
        <taxon>Legeriomycetaceae</taxon>
        <taxon>Smittium</taxon>
    </lineage>
</organism>
<gene>
    <name evidence="2" type="ORF">BB560_005197</name>
</gene>
<keyword evidence="3" id="KW-1185">Reference proteome</keyword>
<protein>
    <submittedName>
        <fullName evidence="2">Uncharacterized protein</fullName>
    </submittedName>
</protein>